<sequence>MPEDVICFLIADFDDPAWLGQPSSAIGADAGADQPSVAGMVAAEGGRIFRTTATRLYCVFRTVAPAVATAFRMMRAEVEGASGIRERRALRLGLHAGTAEVTQGVFVGATLNRAERLASAARPGQVLISAAAARMVPPRALSADMVIEPIGEFRLKDLLPPDLVYQLRHPELPGAFSAPQSLDATPNNLPLLSTYCIGRNEELGQLSALLERHQLVVITGEGGVGKTRLALQCGAERLGQFPDGVWLVELEGLHNTGEIAETLCGLLGYKIGGDRTAAEMLPTLIRRKRMMIILDQCERLPAPVAVIASALLRQCPEVRIIATSRHSLGMTEEMLMLLAGHGLPPAGSLNTGDVAQAQASAAVRLLVARARLAVPDFRLDPDNAATLGAICHELKGVALAIELVAPHLRRLTPREVLRALKTRLHEAAIDHGGPLDTPAVLRALLAWMHKSLSDDEAVTFGRFGVFGCMTAEAAGDIIGMSPLRIAAVADTVNRLVECALLTRFPVRRGNPRYRMMTPVRDLALENFARDEARPHIMERFCDWLIRFFGEADRSWSTTPADIWLARYRPELDNLRAALGWAFGPDGNSASGLMLMSLTSELWRDIGLTVEQRHWLREAEARIGPATPERVAARIGLDIAFVYSGGAFGDRRKVEAALDALARYRAIGDRESVAVAAARVAVCVASPEDATAAQPYVDLMMAALPGMKRGRRRGWLLNILAALAHFEGDAARAIVLLDEAVSISREFRDDVNIQIGGLNLGEILFAQGDPARAAIEAERVAASCRATGNLLDLSFALNNLAGYVMVLGDRVRGQAALTEALALAAEINVELVLVACLQSAALMAAWQGEFETASRLAGHTDHYYQSHAIAREATEAAIHVALTGCLDAAIIAGAISLEHCEACRREGKAWDTASAVAAASRVLDS</sequence>
<dbReference type="InterPro" id="IPR011990">
    <property type="entry name" value="TPR-like_helical_dom_sf"/>
</dbReference>
<dbReference type="SUPFAM" id="SSF55073">
    <property type="entry name" value="Nucleotide cyclase"/>
    <property type="match status" value="1"/>
</dbReference>
<accession>A0AAW9DXU4</accession>
<dbReference type="Gene3D" id="1.25.40.10">
    <property type="entry name" value="Tetratricopeptide repeat domain"/>
    <property type="match status" value="1"/>
</dbReference>
<dbReference type="PANTHER" id="PTHR47691">
    <property type="entry name" value="REGULATOR-RELATED"/>
    <property type="match status" value="1"/>
</dbReference>
<dbReference type="RefSeq" id="WP_319615666.1">
    <property type="nucleotide sequence ID" value="NZ_JAWXYB010000018.1"/>
</dbReference>
<gene>
    <name evidence="1" type="ORF">SIL87_18860</name>
</gene>
<comment type="caution">
    <text evidence="1">The sequence shown here is derived from an EMBL/GenBank/DDBJ whole genome shotgun (WGS) entry which is preliminary data.</text>
</comment>
<dbReference type="PRINTS" id="PR00364">
    <property type="entry name" value="DISEASERSIST"/>
</dbReference>
<name>A0AAW9DXU4_ACIAO</name>
<dbReference type="EMBL" id="JAWXYB010000018">
    <property type="protein sequence ID" value="MDX5932817.1"/>
    <property type="molecule type" value="Genomic_DNA"/>
</dbReference>
<evidence type="ECO:0000313" key="2">
    <source>
        <dbReference type="Proteomes" id="UP001279553"/>
    </source>
</evidence>
<dbReference type="SUPFAM" id="SSF52540">
    <property type="entry name" value="P-loop containing nucleoside triphosphate hydrolases"/>
    <property type="match status" value="1"/>
</dbReference>
<dbReference type="SUPFAM" id="SSF48452">
    <property type="entry name" value="TPR-like"/>
    <property type="match status" value="1"/>
</dbReference>
<organism evidence="1 2">
    <name type="scientific">Acidiphilium acidophilum</name>
    <name type="common">Thiobacillus acidophilus</name>
    <dbReference type="NCBI Taxonomy" id="76588"/>
    <lineage>
        <taxon>Bacteria</taxon>
        <taxon>Pseudomonadati</taxon>
        <taxon>Pseudomonadota</taxon>
        <taxon>Alphaproteobacteria</taxon>
        <taxon>Acetobacterales</taxon>
        <taxon>Acidocellaceae</taxon>
        <taxon>Acidiphilium</taxon>
    </lineage>
</organism>
<dbReference type="Gene3D" id="3.30.70.1230">
    <property type="entry name" value="Nucleotide cyclase"/>
    <property type="match status" value="1"/>
</dbReference>
<dbReference type="InterPro" id="IPR029787">
    <property type="entry name" value="Nucleotide_cyclase"/>
</dbReference>
<protein>
    <submittedName>
        <fullName evidence="1">Uncharacterized protein</fullName>
    </submittedName>
</protein>
<keyword evidence="2" id="KW-1185">Reference proteome</keyword>
<dbReference type="PANTHER" id="PTHR47691:SF3">
    <property type="entry name" value="HTH-TYPE TRANSCRIPTIONAL REGULATOR RV0890C-RELATED"/>
    <property type="match status" value="1"/>
</dbReference>
<dbReference type="AlphaFoldDB" id="A0AAW9DXU4"/>
<dbReference type="Gene3D" id="3.40.50.300">
    <property type="entry name" value="P-loop containing nucleotide triphosphate hydrolases"/>
    <property type="match status" value="1"/>
</dbReference>
<reference evidence="1 2" key="1">
    <citation type="submission" date="2023-11" db="EMBL/GenBank/DDBJ databases">
        <title>MicrobeMod: A computational toolkit for identifying prokaryotic methylation and restriction-modification with nanopore sequencing.</title>
        <authorList>
            <person name="Crits-Christoph A."/>
            <person name="Kang S.C."/>
            <person name="Lee H."/>
            <person name="Ostrov N."/>
        </authorList>
    </citation>
    <scope>NUCLEOTIDE SEQUENCE [LARGE SCALE GENOMIC DNA]</scope>
    <source>
        <strain evidence="1 2">DSMZ 700</strain>
    </source>
</reference>
<dbReference type="InterPro" id="IPR027417">
    <property type="entry name" value="P-loop_NTPase"/>
</dbReference>
<proteinExistence type="predicted"/>
<evidence type="ECO:0000313" key="1">
    <source>
        <dbReference type="EMBL" id="MDX5932817.1"/>
    </source>
</evidence>
<dbReference type="Proteomes" id="UP001279553">
    <property type="component" value="Unassembled WGS sequence"/>
</dbReference>